<gene>
    <name evidence="1" type="ORF">AVEN_12845_1</name>
</gene>
<proteinExistence type="predicted"/>
<accession>A0A4Y2EE17</accession>
<reference evidence="1 2" key="1">
    <citation type="journal article" date="2019" name="Sci. Rep.">
        <title>Orb-weaving spider Araneus ventricosus genome elucidates the spidroin gene catalogue.</title>
        <authorList>
            <person name="Kono N."/>
            <person name="Nakamura H."/>
            <person name="Ohtoshi R."/>
            <person name="Moran D.A.P."/>
            <person name="Shinohara A."/>
            <person name="Yoshida Y."/>
            <person name="Fujiwara M."/>
            <person name="Mori M."/>
            <person name="Tomita M."/>
            <person name="Arakawa K."/>
        </authorList>
    </citation>
    <scope>NUCLEOTIDE SEQUENCE [LARGE SCALE GENOMIC DNA]</scope>
</reference>
<dbReference type="Proteomes" id="UP000499080">
    <property type="component" value="Unassembled WGS sequence"/>
</dbReference>
<dbReference type="AlphaFoldDB" id="A0A4Y2EE17"/>
<evidence type="ECO:0000313" key="1">
    <source>
        <dbReference type="EMBL" id="GBM26084.1"/>
    </source>
</evidence>
<protein>
    <submittedName>
        <fullName evidence="1">Uncharacterized protein</fullName>
    </submittedName>
</protein>
<dbReference type="EMBL" id="BGPR01000553">
    <property type="protein sequence ID" value="GBM26084.1"/>
    <property type="molecule type" value="Genomic_DNA"/>
</dbReference>
<keyword evidence="2" id="KW-1185">Reference proteome</keyword>
<name>A0A4Y2EE17_ARAVE</name>
<evidence type="ECO:0000313" key="2">
    <source>
        <dbReference type="Proteomes" id="UP000499080"/>
    </source>
</evidence>
<organism evidence="1 2">
    <name type="scientific">Araneus ventricosus</name>
    <name type="common">Orbweaver spider</name>
    <name type="synonym">Epeira ventricosa</name>
    <dbReference type="NCBI Taxonomy" id="182803"/>
    <lineage>
        <taxon>Eukaryota</taxon>
        <taxon>Metazoa</taxon>
        <taxon>Ecdysozoa</taxon>
        <taxon>Arthropoda</taxon>
        <taxon>Chelicerata</taxon>
        <taxon>Arachnida</taxon>
        <taxon>Araneae</taxon>
        <taxon>Araneomorphae</taxon>
        <taxon>Entelegynae</taxon>
        <taxon>Araneoidea</taxon>
        <taxon>Araneidae</taxon>
        <taxon>Araneus</taxon>
    </lineage>
</organism>
<sequence length="84" mass="9105">MVRSQLRSRRVLGTKSDSIEGPPCMWACCKLNHTQRVKRPPAGVMRKLGGGMSDQVSSTVSDLGSKLRGPSKIALVLLQNGTLR</sequence>
<comment type="caution">
    <text evidence="1">The sequence shown here is derived from an EMBL/GenBank/DDBJ whole genome shotgun (WGS) entry which is preliminary data.</text>
</comment>